<keyword evidence="2" id="KW-1185">Reference proteome</keyword>
<dbReference type="Proteomes" id="UP001271789">
    <property type="component" value="Unassembled WGS sequence"/>
</dbReference>
<protein>
    <recommendedName>
        <fullName evidence="3">GLUG domain-containing protein</fullName>
    </recommendedName>
</protein>
<dbReference type="InterPro" id="IPR011050">
    <property type="entry name" value="Pectin_lyase_fold/virulence"/>
</dbReference>
<comment type="caution">
    <text evidence="1">The sequence shown here is derived from an EMBL/GenBank/DDBJ whole genome shotgun (WGS) entry which is preliminary data.</text>
</comment>
<organism evidence="1 2">
    <name type="scientific">Methanolapillus africanus</name>
    <dbReference type="NCBI Taxonomy" id="3028297"/>
    <lineage>
        <taxon>Archaea</taxon>
        <taxon>Methanobacteriati</taxon>
        <taxon>Methanobacteriota</taxon>
        <taxon>Stenosarchaea group</taxon>
        <taxon>Methanomicrobia</taxon>
        <taxon>Methanosarcinales</taxon>
        <taxon>Methanosarcinaceae</taxon>
        <taxon>Methanolapillus</taxon>
    </lineage>
</organism>
<dbReference type="AlphaFoldDB" id="A0AAE4MJK2"/>
<sequence>MKNKSRFIFLSFLLLLICTAFIGVAAADTPFSGSGSGTAEDPYQIATAGQLDEIRNNLSASYILMNDLDLKEAGFSEWKPISGYWGEVFSGNFDGNNKTIRNMYIDDEEQNGAGLFADAIGSTISNLNFENATVNGGYFYAGVLSGTFSNGTIQNCTVRNSTVSGRFVGGLLIGHGFRGDVINCTAVDSKMTSLGNGGIVGHNVENKIKNCYVDNVSFEGGWAGGITGGTDYVSSNHTSSIDSCSATNITINVTGTFGGIAATSGNITIRNCYSDGIFVTDSDAYETGYYTNADVGGIVGGCYNTTIENCYTTATVKHKTSLGYTGGIVGNCTNTTITNCTALNKEVRRSVPEISFAAAQFKLYFKTGHIAGNAENSQITGCCYWKGTDTNWFASKNGQKVNSKDVWNTYPNSIWTGWDTTVWTMGPKENDKLPVLTGFPETSANTSFLMPKNG</sequence>
<accession>A0AAE4MJK2</accession>
<name>A0AAE4MJK2_9EURY</name>
<reference evidence="1" key="1">
    <citation type="submission" date="2023-06" db="EMBL/GenBank/DDBJ databases">
        <title>Genome sequence of Methanosarcinaceae archaeon Ag5.</title>
        <authorList>
            <person name="Protasov E."/>
            <person name="Platt K."/>
            <person name="Poehlein A."/>
            <person name="Daniel R."/>
            <person name="Brune A."/>
        </authorList>
    </citation>
    <scope>NUCLEOTIDE SEQUENCE</scope>
    <source>
        <strain evidence="1">Ag5</strain>
    </source>
</reference>
<proteinExistence type="predicted"/>
<dbReference type="SUPFAM" id="SSF51126">
    <property type="entry name" value="Pectin lyase-like"/>
    <property type="match status" value="1"/>
</dbReference>
<evidence type="ECO:0008006" key="3">
    <source>
        <dbReference type="Google" id="ProtNLM"/>
    </source>
</evidence>
<evidence type="ECO:0000313" key="2">
    <source>
        <dbReference type="Proteomes" id="UP001271789"/>
    </source>
</evidence>
<dbReference type="RefSeq" id="WP_338099218.1">
    <property type="nucleotide sequence ID" value="NZ_JAWDKD010000013.1"/>
</dbReference>
<evidence type="ECO:0000313" key="1">
    <source>
        <dbReference type="EMBL" id="MDV0446807.1"/>
    </source>
</evidence>
<dbReference type="EMBL" id="JAWDKD010000013">
    <property type="protein sequence ID" value="MDV0446807.1"/>
    <property type="molecule type" value="Genomic_DNA"/>
</dbReference>
<dbReference type="Gene3D" id="2.160.20.110">
    <property type="match status" value="1"/>
</dbReference>
<gene>
    <name evidence="1" type="ORF">MsAg5_06640</name>
</gene>